<dbReference type="Proteomes" id="UP000636505">
    <property type="component" value="Unassembled WGS sequence"/>
</dbReference>
<dbReference type="PANTHER" id="PTHR31902:SF22">
    <property type="entry name" value="SLL1203 PROTEIN"/>
    <property type="match status" value="1"/>
</dbReference>
<dbReference type="InterPro" id="IPR009737">
    <property type="entry name" value="Aim32/Apd1-like"/>
</dbReference>
<dbReference type="Gene3D" id="3.40.30.10">
    <property type="entry name" value="Glutaredoxin"/>
    <property type="match status" value="1"/>
</dbReference>
<dbReference type="EMBL" id="JADEXG010000052">
    <property type="protein sequence ID" value="MBE9079292.1"/>
    <property type="molecule type" value="Genomic_DNA"/>
</dbReference>
<name>A0A8J7A8R9_9CYAN</name>
<comment type="caution">
    <text evidence="1">The sequence shown here is derived from an EMBL/GenBank/DDBJ whole genome shotgun (WGS) entry which is preliminary data.</text>
</comment>
<dbReference type="PIRSF" id="PIRSF035042">
    <property type="entry name" value="UCP035042_thirdx"/>
    <property type="match status" value="1"/>
</dbReference>
<dbReference type="AlphaFoldDB" id="A0A8J7A8R9"/>
<dbReference type="RefSeq" id="WP_193910105.1">
    <property type="nucleotide sequence ID" value="NZ_JADEXG010000052.1"/>
</dbReference>
<dbReference type="CDD" id="cd03062">
    <property type="entry name" value="TRX_Fd_Sucrase"/>
    <property type="match status" value="1"/>
</dbReference>
<dbReference type="PANTHER" id="PTHR31902">
    <property type="entry name" value="ACTIN PATCHES DISTAL PROTEIN 1"/>
    <property type="match status" value="1"/>
</dbReference>
<dbReference type="InterPro" id="IPR010350">
    <property type="entry name" value="Aim32/Apd1-like_bac"/>
</dbReference>
<gene>
    <name evidence="1" type="ORF">IQ241_18660</name>
</gene>
<dbReference type="Pfam" id="PF06999">
    <property type="entry name" value="Suc_Fer-like"/>
    <property type="match status" value="1"/>
</dbReference>
<proteinExistence type="predicted"/>
<sequence>MTKISRMPVAPALGDSEPLDSFCAIASRAAGEDPIGTATPYQTYVLIECPQPWPPKVLKSAALPAALRQFMAAMQAEHSVNFLLVDPGQRHEGTRVMVYQQPTGLAQGYQGTEFWVDSLDGLAARLRQIWQAGSLEGKAIERRDILVCTHGQRDRCCARYGRPFYRQAVKAVENAGLTDDVRVWQVSHIGGHRFAPTVLDLPQGRCYGRLTPETFGAILTRSGPIGPLKSVYRGWTRLPQPLQVLERQLMLDYGWVWFEQQVDYAILELGDGHLSVKLSVQSPAGTLKTYCAEIAPDPEQACQLKTSCNADQASEVVKYGVAEGYWAE</sequence>
<reference evidence="1" key="1">
    <citation type="submission" date="2020-10" db="EMBL/GenBank/DDBJ databases">
        <authorList>
            <person name="Castelo-Branco R."/>
            <person name="Eusebio N."/>
            <person name="Adriana R."/>
            <person name="Vieira A."/>
            <person name="Brugerolle De Fraissinette N."/>
            <person name="Rezende De Castro R."/>
            <person name="Schneider M.P."/>
            <person name="Vasconcelos V."/>
            <person name="Leao P.N."/>
        </authorList>
    </citation>
    <scope>NUCLEOTIDE SEQUENCE</scope>
    <source>
        <strain evidence="1">LEGE 07310</strain>
    </source>
</reference>
<dbReference type="SUPFAM" id="SSF52833">
    <property type="entry name" value="Thioredoxin-like"/>
    <property type="match status" value="1"/>
</dbReference>
<evidence type="ECO:0000313" key="2">
    <source>
        <dbReference type="Proteomes" id="UP000636505"/>
    </source>
</evidence>
<keyword evidence="2" id="KW-1185">Reference proteome</keyword>
<dbReference type="InterPro" id="IPR036249">
    <property type="entry name" value="Thioredoxin-like_sf"/>
</dbReference>
<organism evidence="1 2">
    <name type="scientific">Vasconcelosia minhoensis LEGE 07310</name>
    <dbReference type="NCBI Taxonomy" id="915328"/>
    <lineage>
        <taxon>Bacteria</taxon>
        <taxon>Bacillati</taxon>
        <taxon>Cyanobacteriota</taxon>
        <taxon>Cyanophyceae</taxon>
        <taxon>Nodosilineales</taxon>
        <taxon>Cymatolegaceae</taxon>
        <taxon>Vasconcelosia</taxon>
        <taxon>Vasconcelosia minhoensis</taxon>
    </lineage>
</organism>
<protein>
    <submittedName>
        <fullName evidence="1">Sucrase ferredoxin</fullName>
    </submittedName>
</protein>
<evidence type="ECO:0000313" key="1">
    <source>
        <dbReference type="EMBL" id="MBE9079292.1"/>
    </source>
</evidence>
<accession>A0A8J7A8R9</accession>